<feature type="region of interest" description="Disordered" evidence="10">
    <location>
        <begin position="231"/>
        <end position="281"/>
    </location>
</feature>
<evidence type="ECO:0000313" key="11">
    <source>
        <dbReference type="EMBL" id="PRP76149.1"/>
    </source>
</evidence>
<dbReference type="GO" id="GO:0003743">
    <property type="term" value="F:translation initiation factor activity"/>
    <property type="evidence" value="ECO:0007669"/>
    <property type="project" value="UniProtKB-KW"/>
</dbReference>
<dbReference type="PANTHER" id="PTHR10233">
    <property type="entry name" value="TRANSLATION INITIATION FACTOR EIF-2B"/>
    <property type="match status" value="1"/>
</dbReference>
<evidence type="ECO:0000256" key="10">
    <source>
        <dbReference type="SAM" id="MobiDB-lite"/>
    </source>
</evidence>
<evidence type="ECO:0000256" key="3">
    <source>
        <dbReference type="ARBA" id="ARBA00022490"/>
    </source>
</evidence>
<evidence type="ECO:0000256" key="1">
    <source>
        <dbReference type="ARBA" id="ARBA00004514"/>
    </source>
</evidence>
<keyword evidence="3" id="KW-0963">Cytoplasm</keyword>
<dbReference type="EMBL" id="MDYQ01000347">
    <property type="protein sequence ID" value="PRP76149.1"/>
    <property type="molecule type" value="Genomic_DNA"/>
</dbReference>
<keyword evidence="4" id="KW-0396">Initiation factor</keyword>
<dbReference type="GO" id="GO:0005829">
    <property type="term" value="C:cytosol"/>
    <property type="evidence" value="ECO:0007669"/>
    <property type="project" value="UniProtKB-SubCell"/>
</dbReference>
<comment type="caution">
    <text evidence="11">The sequence shown here is derived from an EMBL/GenBank/DDBJ whole genome shotgun (WGS) entry which is preliminary data.</text>
</comment>
<name>A0A2P6MWR1_9EUKA</name>
<dbReference type="PANTHER" id="PTHR10233:SF14">
    <property type="entry name" value="TRANSLATION INITIATION FACTOR EIF-2B SUBUNIT DELTA"/>
    <property type="match status" value="1"/>
</dbReference>
<keyword evidence="5" id="KW-0648">Protein biosynthesis</keyword>
<dbReference type="InterPro" id="IPR000649">
    <property type="entry name" value="IF-2B-related"/>
</dbReference>
<protein>
    <recommendedName>
        <fullName evidence="6">Translation initiation factor eIF2B subunit delta</fullName>
    </recommendedName>
    <alternativeName>
        <fullName evidence="7">eIF2B GDP-GTP exchange factor subunit delta</fullName>
    </alternativeName>
</protein>
<feature type="compositionally biased region" description="Low complexity" evidence="10">
    <location>
        <begin position="137"/>
        <end position="188"/>
    </location>
</feature>
<evidence type="ECO:0000313" key="12">
    <source>
        <dbReference type="Proteomes" id="UP000241769"/>
    </source>
</evidence>
<dbReference type="FunCoup" id="A0A2P6MWR1">
    <property type="interactions" value="730"/>
</dbReference>
<dbReference type="OrthoDB" id="10254737at2759"/>
<feature type="compositionally biased region" description="Polar residues" evidence="10">
    <location>
        <begin position="248"/>
        <end position="269"/>
    </location>
</feature>
<evidence type="ECO:0000256" key="8">
    <source>
        <dbReference type="ARBA" id="ARBA00046432"/>
    </source>
</evidence>
<dbReference type="AlphaFoldDB" id="A0A2P6MWR1"/>
<organism evidence="11 12">
    <name type="scientific">Planoprotostelium fungivorum</name>
    <dbReference type="NCBI Taxonomy" id="1890364"/>
    <lineage>
        <taxon>Eukaryota</taxon>
        <taxon>Amoebozoa</taxon>
        <taxon>Evosea</taxon>
        <taxon>Variosea</taxon>
        <taxon>Cavosteliida</taxon>
        <taxon>Cavosteliaceae</taxon>
        <taxon>Planoprotostelium</taxon>
    </lineage>
</organism>
<dbReference type="InterPro" id="IPR042529">
    <property type="entry name" value="IF_2B-like_C"/>
</dbReference>
<gene>
    <name evidence="11" type="ORF">PROFUN_15379</name>
</gene>
<dbReference type="STRING" id="1890364.A0A2P6MWR1"/>
<evidence type="ECO:0000256" key="2">
    <source>
        <dbReference type="ARBA" id="ARBA00007251"/>
    </source>
</evidence>
<keyword evidence="12" id="KW-1185">Reference proteome</keyword>
<feature type="region of interest" description="Disordered" evidence="10">
    <location>
        <begin position="40"/>
        <end position="205"/>
    </location>
</feature>
<dbReference type="Gene3D" id="3.40.50.10470">
    <property type="entry name" value="Translation initiation factor eif-2b, domain 2"/>
    <property type="match status" value="1"/>
</dbReference>
<comment type="similarity">
    <text evidence="2 9">Belongs to the eIF-2B alpha/beta/delta subunits family.</text>
</comment>
<evidence type="ECO:0000256" key="7">
    <source>
        <dbReference type="ARBA" id="ARBA00044356"/>
    </source>
</evidence>
<dbReference type="Proteomes" id="UP000241769">
    <property type="component" value="Unassembled WGS sequence"/>
</dbReference>
<evidence type="ECO:0000256" key="6">
    <source>
        <dbReference type="ARBA" id="ARBA00044147"/>
    </source>
</evidence>
<reference evidence="11 12" key="1">
    <citation type="journal article" date="2018" name="Genome Biol. Evol.">
        <title>Multiple Roots of Fruiting Body Formation in Amoebozoa.</title>
        <authorList>
            <person name="Hillmann F."/>
            <person name="Forbes G."/>
            <person name="Novohradska S."/>
            <person name="Ferling I."/>
            <person name="Riege K."/>
            <person name="Groth M."/>
            <person name="Westermann M."/>
            <person name="Marz M."/>
            <person name="Spaller T."/>
            <person name="Winckler T."/>
            <person name="Schaap P."/>
            <person name="Glockner G."/>
        </authorList>
    </citation>
    <scope>NUCLEOTIDE SEQUENCE [LARGE SCALE GENOMIC DNA]</scope>
    <source>
        <strain evidence="11 12">Jena</strain>
    </source>
</reference>
<comment type="subunit">
    <text evidence="8">Component of the translation initiation factor 2B (eIF2B) complex which is a heterodecamer of two sets of five different subunits: alpha, beta, gamma, delta and epsilon. Subunits alpha, beta and delta comprise a regulatory subcomplex and subunits epsilon and gamma comprise a catalytic subcomplex. Within the complex, the hexameric regulatory complex resides at the center, with the two heterodimeric catalytic subcomplexes bound on opposite sides.</text>
</comment>
<evidence type="ECO:0000256" key="5">
    <source>
        <dbReference type="ARBA" id="ARBA00022917"/>
    </source>
</evidence>
<feature type="compositionally biased region" description="Polar residues" evidence="10">
    <location>
        <begin position="58"/>
        <end position="84"/>
    </location>
</feature>
<evidence type="ECO:0000256" key="4">
    <source>
        <dbReference type="ARBA" id="ARBA00022540"/>
    </source>
</evidence>
<accession>A0A2P6MWR1</accession>
<dbReference type="SUPFAM" id="SSF100950">
    <property type="entry name" value="NagB/RpiA/CoA transferase-like"/>
    <property type="match status" value="1"/>
</dbReference>
<dbReference type="Pfam" id="PF01008">
    <property type="entry name" value="IF-2B"/>
    <property type="match status" value="1"/>
</dbReference>
<dbReference type="InParanoid" id="A0A2P6MWR1"/>
<evidence type="ECO:0000256" key="9">
    <source>
        <dbReference type="RuleBase" id="RU003814"/>
    </source>
</evidence>
<dbReference type="InterPro" id="IPR037171">
    <property type="entry name" value="NagB/RpiA_transferase-like"/>
</dbReference>
<sequence>MSSWNESGTHNIRSLGRLVDQQATTPGFTQTVGFGVASSTTEPITISRPSLAPGSPERLSSSFGNVTRSQLTGWSDTIPLTSPKSADFMEGYLSGPSAPQLHSAPGPGIHKPPRPGSLSSLVGPSISVTDSSQKTNQPAPKGQQQPGQKGQQQQGQKGQSQQQQQKKGQQQPQQQQKGQQQQQKGPQKAADPNAPDLSKMTKEERAAYYASQGFNGAKGGSAATKVKAKKMGGAGGKNEKAEQAGGETNTPATTATSGATNKSRTSSTVHKPVMQFDDGKKRAKAEKKKVLHLQPSAKQVALFAHLPQYENLSSLKLGIGFSAGQLPPVWLELGLKYAKGVIMGSNARCVAMLEAFKQVFREFKSPSGVLSRDFDIKKMIQFLVDCRPLSVSMGNAINHIKMKISETTAMSTVGQAVEYLCESIDKFIQERITAADEIISNLGADRIEDGDVILTHAKSYSVEMILKKAFYQGKKFRVIVVDSRPRKEGECLLQNLLKAGMECTYIYINALSYIMPEVTKIFVGAHAMTANGSLVSRVGTAAVAVAAKTYQVPFMVCCETYKFTERVQIESISSNELADPDDLLQPIQSGGEKSILADWKNIPNLKLLNLAYDTTPAEFIIAVITEVGIIPPTSVAVALRIIYTLD</sequence>
<proteinExistence type="inferred from homology"/>
<feature type="compositionally biased region" description="Polar residues" evidence="10">
    <location>
        <begin position="117"/>
        <end position="136"/>
    </location>
</feature>
<comment type="subcellular location">
    <subcellularLocation>
        <location evidence="1">Cytoplasm</location>
        <location evidence="1">Cytosol</location>
    </subcellularLocation>
</comment>